<organism evidence="8 9">
    <name type="scientific">Salinarimonas soli</name>
    <dbReference type="NCBI Taxonomy" id="1638099"/>
    <lineage>
        <taxon>Bacteria</taxon>
        <taxon>Pseudomonadati</taxon>
        <taxon>Pseudomonadota</taxon>
        <taxon>Alphaproteobacteria</taxon>
        <taxon>Hyphomicrobiales</taxon>
        <taxon>Salinarimonadaceae</taxon>
        <taxon>Salinarimonas</taxon>
    </lineage>
</organism>
<evidence type="ECO:0008006" key="10">
    <source>
        <dbReference type="Google" id="ProtNLM"/>
    </source>
</evidence>
<comment type="subcellular location">
    <subcellularLocation>
        <location evidence="1">Cell outer membrane</location>
        <topology evidence="1">Lipid-anchor</topology>
    </subcellularLocation>
</comment>
<proteinExistence type="predicted"/>
<evidence type="ECO:0000256" key="6">
    <source>
        <dbReference type="ARBA" id="ARBA00023288"/>
    </source>
</evidence>
<reference evidence="8 9" key="2">
    <citation type="submission" date="2019-09" db="EMBL/GenBank/DDBJ databases">
        <authorList>
            <person name="Jin C."/>
        </authorList>
    </citation>
    <scope>NUCLEOTIDE SEQUENCE [LARGE SCALE GENOMIC DNA]</scope>
    <source>
        <strain evidence="8 9">BN140002</strain>
    </source>
</reference>
<name>A0A5B2VBC2_9HYPH</name>
<sequence length="95" mass="9587">MTLPLSPAGRALMVAGALLVALSACGRRGPLEPPPVAAVPAAAPGTVAAQTQAEVAEEGPDTILPSVSPTPPASSRQQKRGFTIPKDPFILDPLL</sequence>
<keyword evidence="6" id="KW-0449">Lipoprotein</keyword>
<protein>
    <recommendedName>
        <fullName evidence="10">Lipoprotein</fullName>
    </recommendedName>
</protein>
<gene>
    <name evidence="8" type="ORF">F0L46_14560</name>
</gene>
<accession>A0A5B2VBC2</accession>
<dbReference type="Pfam" id="PF13627">
    <property type="entry name" value="LptM_cons"/>
    <property type="match status" value="1"/>
</dbReference>
<keyword evidence="5" id="KW-0998">Cell outer membrane</keyword>
<evidence type="ECO:0000256" key="3">
    <source>
        <dbReference type="ARBA" id="ARBA00023136"/>
    </source>
</evidence>
<dbReference type="AlphaFoldDB" id="A0A5B2VBC2"/>
<evidence type="ECO:0000256" key="7">
    <source>
        <dbReference type="SAM" id="MobiDB-lite"/>
    </source>
</evidence>
<dbReference type="InterPro" id="IPR032831">
    <property type="entry name" value="LptM_cons"/>
</dbReference>
<keyword evidence="9" id="KW-1185">Reference proteome</keyword>
<evidence type="ECO:0000256" key="5">
    <source>
        <dbReference type="ARBA" id="ARBA00023237"/>
    </source>
</evidence>
<evidence type="ECO:0000313" key="9">
    <source>
        <dbReference type="Proteomes" id="UP000323142"/>
    </source>
</evidence>
<comment type="caution">
    <text evidence="8">The sequence shown here is derived from an EMBL/GenBank/DDBJ whole genome shotgun (WGS) entry which is preliminary data.</text>
</comment>
<dbReference type="OrthoDB" id="8020981at2"/>
<keyword evidence="2" id="KW-0732">Signal</keyword>
<reference evidence="8 9" key="1">
    <citation type="submission" date="2019-09" db="EMBL/GenBank/DDBJ databases">
        <title>Salinarimonas rosea gen. nov., sp. nov., a new member of the a-2 subgroup of the Proteobacteria.</title>
        <authorList>
            <person name="Liu J."/>
        </authorList>
    </citation>
    <scope>NUCLEOTIDE SEQUENCE [LARGE SCALE GENOMIC DNA]</scope>
    <source>
        <strain evidence="8 9">BN140002</strain>
    </source>
</reference>
<dbReference type="RefSeq" id="WP_149818760.1">
    <property type="nucleotide sequence ID" value="NZ_VUOA01000027.1"/>
</dbReference>
<evidence type="ECO:0000256" key="2">
    <source>
        <dbReference type="ARBA" id="ARBA00022729"/>
    </source>
</evidence>
<keyword evidence="3" id="KW-0472">Membrane</keyword>
<feature type="region of interest" description="Disordered" evidence="7">
    <location>
        <begin position="48"/>
        <end position="95"/>
    </location>
</feature>
<keyword evidence="4" id="KW-0564">Palmitate</keyword>
<evidence type="ECO:0000313" key="8">
    <source>
        <dbReference type="EMBL" id="KAA2236361.1"/>
    </source>
</evidence>
<evidence type="ECO:0000256" key="4">
    <source>
        <dbReference type="ARBA" id="ARBA00023139"/>
    </source>
</evidence>
<dbReference type="NCBIfam" id="NF047847">
    <property type="entry name" value="SS_mature_LptM"/>
    <property type="match status" value="1"/>
</dbReference>
<dbReference type="Proteomes" id="UP000323142">
    <property type="component" value="Unassembled WGS sequence"/>
</dbReference>
<dbReference type="EMBL" id="VUOA01000027">
    <property type="protein sequence ID" value="KAA2236361.1"/>
    <property type="molecule type" value="Genomic_DNA"/>
</dbReference>
<dbReference type="GO" id="GO:0009279">
    <property type="term" value="C:cell outer membrane"/>
    <property type="evidence" value="ECO:0007669"/>
    <property type="project" value="UniProtKB-SubCell"/>
</dbReference>
<evidence type="ECO:0000256" key="1">
    <source>
        <dbReference type="ARBA" id="ARBA00004459"/>
    </source>
</evidence>